<feature type="domain" description="CCHC-type" evidence="2">
    <location>
        <begin position="101"/>
        <end position="116"/>
    </location>
</feature>
<dbReference type="SUPFAM" id="SSF57756">
    <property type="entry name" value="Retrovirus zinc finger-like domains"/>
    <property type="match status" value="1"/>
</dbReference>
<accession>A0ABD2W0V1</accession>
<keyword evidence="4" id="KW-1185">Reference proteome</keyword>
<protein>
    <recommendedName>
        <fullName evidence="2">CCHC-type domain-containing protein</fullName>
    </recommendedName>
</protein>
<dbReference type="PROSITE" id="PS50158">
    <property type="entry name" value="ZF_CCHC"/>
    <property type="match status" value="1"/>
</dbReference>
<keyword evidence="1" id="KW-0863">Zinc-finger</keyword>
<reference evidence="3 4" key="1">
    <citation type="journal article" date="2024" name="bioRxiv">
        <title>A reference genome for Trichogramma kaykai: A tiny desert-dwelling parasitoid wasp with competing sex-ratio distorters.</title>
        <authorList>
            <person name="Culotta J."/>
            <person name="Lindsey A.R."/>
        </authorList>
    </citation>
    <scope>NUCLEOTIDE SEQUENCE [LARGE SCALE GENOMIC DNA]</scope>
    <source>
        <strain evidence="3 4">KSX58</strain>
    </source>
</reference>
<dbReference type="InterPro" id="IPR036875">
    <property type="entry name" value="Znf_CCHC_sf"/>
</dbReference>
<organism evidence="3 4">
    <name type="scientific">Trichogramma kaykai</name>
    <dbReference type="NCBI Taxonomy" id="54128"/>
    <lineage>
        <taxon>Eukaryota</taxon>
        <taxon>Metazoa</taxon>
        <taxon>Ecdysozoa</taxon>
        <taxon>Arthropoda</taxon>
        <taxon>Hexapoda</taxon>
        <taxon>Insecta</taxon>
        <taxon>Pterygota</taxon>
        <taxon>Neoptera</taxon>
        <taxon>Endopterygota</taxon>
        <taxon>Hymenoptera</taxon>
        <taxon>Apocrita</taxon>
        <taxon>Proctotrupomorpha</taxon>
        <taxon>Chalcidoidea</taxon>
        <taxon>Trichogrammatidae</taxon>
        <taxon>Trichogramma</taxon>
    </lineage>
</organism>
<dbReference type="EMBL" id="JBJJXI010000145">
    <property type="protein sequence ID" value="KAL3386677.1"/>
    <property type="molecule type" value="Genomic_DNA"/>
</dbReference>
<proteinExistence type="predicted"/>
<evidence type="ECO:0000313" key="4">
    <source>
        <dbReference type="Proteomes" id="UP001627154"/>
    </source>
</evidence>
<sequence length="143" mass="15786">MDNFTSRAWEAKLERLDIADGTTTKRGDNLASFSTLEDFLQSRCRMAVACSSSAPPPIKAQSSSSGERHARSYATNYERCDAFARLSLADKRALVASSRLCFNCLRPGHETRLCPSGSTCQICRATHHTVLHDRSRKSCVIDA</sequence>
<evidence type="ECO:0000313" key="3">
    <source>
        <dbReference type="EMBL" id="KAL3386677.1"/>
    </source>
</evidence>
<keyword evidence="1" id="KW-0479">Metal-binding</keyword>
<comment type="caution">
    <text evidence="3">The sequence shown here is derived from an EMBL/GenBank/DDBJ whole genome shotgun (WGS) entry which is preliminary data.</text>
</comment>
<dbReference type="AlphaFoldDB" id="A0ABD2W0V1"/>
<gene>
    <name evidence="3" type="ORF">TKK_017873</name>
</gene>
<evidence type="ECO:0000259" key="2">
    <source>
        <dbReference type="PROSITE" id="PS50158"/>
    </source>
</evidence>
<name>A0ABD2W0V1_9HYME</name>
<keyword evidence="1" id="KW-0862">Zinc</keyword>
<dbReference type="InterPro" id="IPR001878">
    <property type="entry name" value="Znf_CCHC"/>
</dbReference>
<dbReference type="GO" id="GO:0008270">
    <property type="term" value="F:zinc ion binding"/>
    <property type="evidence" value="ECO:0007669"/>
    <property type="project" value="UniProtKB-KW"/>
</dbReference>
<evidence type="ECO:0000256" key="1">
    <source>
        <dbReference type="PROSITE-ProRule" id="PRU00047"/>
    </source>
</evidence>
<dbReference type="Proteomes" id="UP001627154">
    <property type="component" value="Unassembled WGS sequence"/>
</dbReference>